<dbReference type="GeneID" id="97127623"/>
<feature type="transmembrane region" description="Helical" evidence="1">
    <location>
        <begin position="235"/>
        <end position="252"/>
    </location>
</feature>
<evidence type="ECO:0000313" key="2">
    <source>
        <dbReference type="EMBL" id="MBE0381951.1"/>
    </source>
</evidence>
<organism evidence="2 3">
    <name type="scientific">Pseudoalteromonas carrageenovora IAM 12662</name>
    <dbReference type="NCBI Taxonomy" id="1314868"/>
    <lineage>
        <taxon>Bacteria</taxon>
        <taxon>Pseudomonadati</taxon>
        <taxon>Pseudomonadota</taxon>
        <taxon>Gammaproteobacteria</taxon>
        <taxon>Alteromonadales</taxon>
        <taxon>Pseudoalteromonadaceae</taxon>
        <taxon>Pseudoalteromonas</taxon>
    </lineage>
</organism>
<keyword evidence="1" id="KW-0472">Membrane</keyword>
<feature type="transmembrane region" description="Helical" evidence="1">
    <location>
        <begin position="85"/>
        <end position="104"/>
    </location>
</feature>
<dbReference type="Pfam" id="PF14897">
    <property type="entry name" value="EpsG"/>
    <property type="match status" value="1"/>
</dbReference>
<sequence length="345" mass="40749">MIIYNVSLILFLTISFLGVSQSNVAKYVVILYLLIVFFIIFGFRWYVGNDYEGYLGLHNSIQNGIQLRNEPLFQLFFSFFSGPNGSVYAIAFLTTLSFSIYIIACHKYSSVVWIVYFYFVCTMVLFFNDQIRQATALSIFIFAYRYIESRSLLKFCLCMIVAFMFHYYSLVLFLSYFFKGSIIKKNFYIYILFVLILLYFLGFFRTIQDSLFSILPVFVSSIYAGKDYLFEVHRSSGLTIVVWAVPFMLLCVQERNSRDLDHLILLCFIGLCSKIVFFDFHLLSRLSNYYLYLSPLLYAIALSRNSTGYKYKVFYVFWFFIYFQYLIYIEGGYHGGFPYKNYLLL</sequence>
<feature type="transmembrane region" description="Helical" evidence="1">
    <location>
        <begin position="313"/>
        <end position="329"/>
    </location>
</feature>
<keyword evidence="3" id="KW-1185">Reference proteome</keyword>
<comment type="caution">
    <text evidence="2">The sequence shown here is derived from an EMBL/GenBank/DDBJ whole genome shotgun (WGS) entry which is preliminary data.</text>
</comment>
<evidence type="ECO:0000256" key="1">
    <source>
        <dbReference type="SAM" id="Phobius"/>
    </source>
</evidence>
<keyword evidence="1" id="KW-1133">Transmembrane helix</keyword>
<accession>A0ABR9EN32</accession>
<name>A0ABR9EN32_PSEVC</name>
<keyword evidence="1" id="KW-0812">Transmembrane</keyword>
<feature type="transmembrane region" description="Helical" evidence="1">
    <location>
        <begin position="110"/>
        <end position="131"/>
    </location>
</feature>
<dbReference type="RefSeq" id="WP_104641936.1">
    <property type="nucleotide sequence ID" value="NZ_AQGW01000018.1"/>
</dbReference>
<evidence type="ECO:0008006" key="4">
    <source>
        <dbReference type="Google" id="ProtNLM"/>
    </source>
</evidence>
<dbReference type="EMBL" id="AQGW01000018">
    <property type="protein sequence ID" value="MBE0381951.1"/>
    <property type="molecule type" value="Genomic_DNA"/>
</dbReference>
<feature type="transmembrane region" description="Helical" evidence="1">
    <location>
        <begin position="264"/>
        <end position="283"/>
    </location>
</feature>
<proteinExistence type="predicted"/>
<feature type="transmembrane region" description="Helical" evidence="1">
    <location>
        <begin position="152"/>
        <end position="175"/>
    </location>
</feature>
<gene>
    <name evidence="2" type="ORF">PCARR_a0196</name>
</gene>
<feature type="transmembrane region" description="Helical" evidence="1">
    <location>
        <begin position="30"/>
        <end position="47"/>
    </location>
</feature>
<feature type="transmembrane region" description="Helical" evidence="1">
    <location>
        <begin position="187"/>
        <end position="204"/>
    </location>
</feature>
<feature type="transmembrane region" description="Helical" evidence="1">
    <location>
        <begin position="289"/>
        <end position="306"/>
    </location>
</feature>
<protein>
    <recommendedName>
        <fullName evidence="4">EpsG family protein</fullName>
    </recommendedName>
</protein>
<reference evidence="2 3" key="1">
    <citation type="submission" date="2015-06" db="EMBL/GenBank/DDBJ databases">
        <title>Genome sequence of Pseudoalteromonas carrageenovora.</title>
        <authorList>
            <person name="Xie B.-B."/>
            <person name="Rong J.-C."/>
            <person name="Qin Q.-L."/>
            <person name="Zhang Y.-Z."/>
        </authorList>
    </citation>
    <scope>NUCLEOTIDE SEQUENCE [LARGE SCALE GENOMIC DNA]</scope>
    <source>
        <strain evidence="2 3">IAM 12662</strain>
    </source>
</reference>
<evidence type="ECO:0000313" key="3">
    <source>
        <dbReference type="Proteomes" id="UP000615003"/>
    </source>
</evidence>
<dbReference type="Proteomes" id="UP000615003">
    <property type="component" value="Unassembled WGS sequence"/>
</dbReference>
<dbReference type="InterPro" id="IPR049458">
    <property type="entry name" value="EpsG-like"/>
</dbReference>